<keyword evidence="2" id="KW-1185">Reference proteome</keyword>
<dbReference type="EMBL" id="JASSZA010000003">
    <property type="protein sequence ID" value="KAK2115261.1"/>
    <property type="molecule type" value="Genomic_DNA"/>
</dbReference>
<proteinExistence type="predicted"/>
<reference evidence="1 2" key="1">
    <citation type="submission" date="2023-05" db="EMBL/GenBank/DDBJ databases">
        <title>B98-5 Cell Line De Novo Hybrid Assembly: An Optical Mapping Approach.</title>
        <authorList>
            <person name="Kananen K."/>
            <person name="Auerbach J.A."/>
            <person name="Kautto E."/>
            <person name="Blachly J.S."/>
        </authorList>
    </citation>
    <scope>NUCLEOTIDE SEQUENCE [LARGE SCALE GENOMIC DNA]</scope>
    <source>
        <strain evidence="1">B95-8</strain>
        <tissue evidence="1">Cell line</tissue>
    </source>
</reference>
<name>A0ABQ9W0T9_SAGOE</name>
<gene>
    <name evidence="1" type="ORF">P7K49_005887</name>
</gene>
<evidence type="ECO:0000313" key="1">
    <source>
        <dbReference type="EMBL" id="KAK2115261.1"/>
    </source>
</evidence>
<comment type="caution">
    <text evidence="1">The sequence shown here is derived from an EMBL/GenBank/DDBJ whole genome shotgun (WGS) entry which is preliminary data.</text>
</comment>
<evidence type="ECO:0000313" key="2">
    <source>
        <dbReference type="Proteomes" id="UP001266305"/>
    </source>
</evidence>
<dbReference type="Proteomes" id="UP001266305">
    <property type="component" value="Unassembled WGS sequence"/>
</dbReference>
<protein>
    <submittedName>
        <fullName evidence="1">Uncharacterized protein</fullName>
    </submittedName>
</protein>
<sequence>MGPPSPRGPGAVVVRVAEATTCAVFVTESWESLPGSPTERQGLAWAVRPPGCQGLQTPPHLLHRPPHTSFIVLPTLLHRPPHTSFIVLPTPGRSHRPTWRPPSSSAPILLSLGLPHSSVLVLAPPAASAALPHSGASLAPVPAPTPGC</sequence>
<accession>A0ABQ9W0T9</accession>
<organism evidence="1 2">
    <name type="scientific">Saguinus oedipus</name>
    <name type="common">Cotton-top tamarin</name>
    <name type="synonym">Oedipomidas oedipus</name>
    <dbReference type="NCBI Taxonomy" id="9490"/>
    <lineage>
        <taxon>Eukaryota</taxon>
        <taxon>Metazoa</taxon>
        <taxon>Chordata</taxon>
        <taxon>Craniata</taxon>
        <taxon>Vertebrata</taxon>
        <taxon>Euteleostomi</taxon>
        <taxon>Mammalia</taxon>
        <taxon>Eutheria</taxon>
        <taxon>Euarchontoglires</taxon>
        <taxon>Primates</taxon>
        <taxon>Haplorrhini</taxon>
        <taxon>Platyrrhini</taxon>
        <taxon>Cebidae</taxon>
        <taxon>Callitrichinae</taxon>
        <taxon>Saguinus</taxon>
    </lineage>
</organism>